<dbReference type="Gene3D" id="3.40.50.1000">
    <property type="entry name" value="HAD superfamily/HAD-like"/>
    <property type="match status" value="1"/>
</dbReference>
<dbReference type="InterPro" id="IPR023214">
    <property type="entry name" value="HAD_sf"/>
</dbReference>
<dbReference type="InterPro" id="IPR022468">
    <property type="entry name" value="PhnX-like"/>
</dbReference>
<dbReference type="Proteomes" id="UP001442841">
    <property type="component" value="Chromosome"/>
</dbReference>
<reference evidence="1 2" key="1">
    <citation type="submission" date="2024-04" db="EMBL/GenBank/DDBJ databases">
        <title>Isolation of an actinomycete strain from pig manure.</title>
        <authorList>
            <person name="Gong T."/>
            <person name="Yu Z."/>
            <person name="An M."/>
            <person name="Wei C."/>
            <person name="Yang W."/>
            <person name="Liu L."/>
        </authorList>
    </citation>
    <scope>NUCLEOTIDE SEQUENCE [LARGE SCALE GENOMIC DNA]</scope>
    <source>
        <strain evidence="1 2">ZF39</strain>
    </source>
</reference>
<dbReference type="SUPFAM" id="SSF56784">
    <property type="entry name" value="HAD-like"/>
    <property type="match status" value="1"/>
</dbReference>
<accession>A0ABZ3FNB9</accession>
<dbReference type="SFLD" id="SFLDG01129">
    <property type="entry name" value="C1.5:_HAD__Beta-PGM__Phosphata"/>
    <property type="match status" value="1"/>
</dbReference>
<evidence type="ECO:0000313" key="1">
    <source>
        <dbReference type="EMBL" id="XAN06318.1"/>
    </source>
</evidence>
<dbReference type="InterPro" id="IPR036412">
    <property type="entry name" value="HAD-like_sf"/>
</dbReference>
<dbReference type="RefSeq" id="WP_425307752.1">
    <property type="nucleotide sequence ID" value="NZ_CP154795.1"/>
</dbReference>
<dbReference type="PANTHER" id="PTHR43434">
    <property type="entry name" value="PHOSPHOGLYCOLATE PHOSPHATASE"/>
    <property type="match status" value="1"/>
</dbReference>
<dbReference type="NCBIfam" id="TIGR03351">
    <property type="entry name" value="PhnX-like"/>
    <property type="match status" value="1"/>
</dbReference>
<name>A0ABZ3FNB9_9ACTN</name>
<dbReference type="EMBL" id="CP154795">
    <property type="protein sequence ID" value="XAN06318.1"/>
    <property type="molecule type" value="Genomic_DNA"/>
</dbReference>
<organism evidence="1 2">
    <name type="scientific">Ammonicoccus fulvus</name>
    <dbReference type="NCBI Taxonomy" id="3138240"/>
    <lineage>
        <taxon>Bacteria</taxon>
        <taxon>Bacillati</taxon>
        <taxon>Actinomycetota</taxon>
        <taxon>Actinomycetes</taxon>
        <taxon>Propionibacteriales</taxon>
        <taxon>Propionibacteriaceae</taxon>
        <taxon>Ammonicoccus</taxon>
    </lineage>
</organism>
<evidence type="ECO:0000313" key="2">
    <source>
        <dbReference type="Proteomes" id="UP001442841"/>
    </source>
</evidence>
<dbReference type="PANTHER" id="PTHR43434:SF19">
    <property type="entry name" value="PHOSPHONOACETALDEHYDE HYDROLASE"/>
    <property type="match status" value="1"/>
</dbReference>
<dbReference type="InterPro" id="IPR050155">
    <property type="entry name" value="HAD-like_hydrolase_sf"/>
</dbReference>
<protein>
    <submittedName>
        <fullName evidence="1">Phosphonatase-like hydrolase</fullName>
    </submittedName>
</protein>
<dbReference type="SFLD" id="SFLDS00003">
    <property type="entry name" value="Haloacid_Dehalogenase"/>
    <property type="match status" value="1"/>
</dbReference>
<dbReference type="InterPro" id="IPR023198">
    <property type="entry name" value="PGP-like_dom2"/>
</dbReference>
<keyword evidence="2" id="KW-1185">Reference proteome</keyword>
<dbReference type="Gene3D" id="1.10.150.240">
    <property type="entry name" value="Putative phosphatase, domain 2"/>
    <property type="match status" value="1"/>
</dbReference>
<gene>
    <name evidence="1" type="ORF">AADG42_03025</name>
</gene>
<dbReference type="Pfam" id="PF00702">
    <property type="entry name" value="Hydrolase"/>
    <property type="match status" value="1"/>
</dbReference>
<proteinExistence type="predicted"/>
<sequence length="231" mass="24208">MNNTDPISLVVFDMAGTTIDEGGLVYDVLRRVTEDAGARYDDDTFLAHTGTEKRGAVASLLVAGGIPADEDRVDVVHGRFVRELAEGYGTHPPQPIPGVETTFERLRTSGVKVALSTGYDRPTADLLLDALGWSEGETVDLIVCATEVAQGRPAPDMILRAMSVFGIRNPRAVMAVGDTPADLQAAHRAGVTGVGVLTGAGDRTTLGREPHHYLVPSVAAVAGVVLGPDLG</sequence>